<dbReference type="GO" id="GO:0005829">
    <property type="term" value="C:cytosol"/>
    <property type="evidence" value="ECO:0007669"/>
    <property type="project" value="TreeGrafter"/>
</dbReference>
<comment type="similarity">
    <text evidence="1">Belongs to the RutC family.</text>
</comment>
<evidence type="ECO:0000313" key="2">
    <source>
        <dbReference type="EMBL" id="KPH87398.1"/>
    </source>
</evidence>
<evidence type="ECO:0000256" key="1">
    <source>
        <dbReference type="ARBA" id="ARBA00010552"/>
    </source>
</evidence>
<dbReference type="RefSeq" id="WP_199858343.1">
    <property type="nucleotide sequence ID" value="NZ_JUFX02000113.1"/>
</dbReference>
<dbReference type="PANTHER" id="PTHR11803:SF58">
    <property type="entry name" value="PROTEIN HMF1-RELATED"/>
    <property type="match status" value="1"/>
</dbReference>
<comment type="caution">
    <text evidence="2">The sequence shown here is derived from an EMBL/GenBank/DDBJ whole genome shotgun (WGS) entry which is preliminary data.</text>
</comment>
<organism evidence="2 3">
    <name type="scientific">Komagataeibacter intermedius AF2</name>
    <dbReference type="NCBI Taxonomy" id="1458464"/>
    <lineage>
        <taxon>Bacteria</taxon>
        <taxon>Pseudomonadati</taxon>
        <taxon>Pseudomonadota</taxon>
        <taxon>Alphaproteobacteria</taxon>
        <taxon>Acetobacterales</taxon>
        <taxon>Acetobacteraceae</taxon>
        <taxon>Komagataeibacter</taxon>
    </lineage>
</organism>
<dbReference type="InterPro" id="IPR006175">
    <property type="entry name" value="YjgF/YER057c/UK114"/>
</dbReference>
<dbReference type="AlphaFoldDB" id="A0A0N1N512"/>
<dbReference type="Gene3D" id="3.30.1330.40">
    <property type="entry name" value="RutC-like"/>
    <property type="match status" value="1"/>
</dbReference>
<dbReference type="EMBL" id="JUFX02000113">
    <property type="protein sequence ID" value="KPH87398.1"/>
    <property type="molecule type" value="Genomic_DNA"/>
</dbReference>
<dbReference type="InterPro" id="IPR035959">
    <property type="entry name" value="RutC-like_sf"/>
</dbReference>
<protein>
    <submittedName>
        <fullName evidence="2">Endoribonuclease L-PSP</fullName>
    </submittedName>
</protein>
<reference evidence="2 3" key="1">
    <citation type="submission" date="2015-07" db="EMBL/GenBank/DDBJ databases">
        <title>Draft Genome Sequence of Komagataeibacter intermedius Strain AF2, Isolated from Kombucha Tea.</title>
        <authorList>
            <person name="Santos R.A."/>
            <person name="Berretta A.A."/>
            <person name="Barud H.S."/>
            <person name="Ribeiro S.J."/>
            <person name="Gonzalez-Garcia L.N."/>
            <person name="Zucchi T.D."/>
            <person name="Goldman G.H."/>
            <person name="Riano-Pachon D.M."/>
        </authorList>
    </citation>
    <scope>NUCLEOTIDE SEQUENCE [LARGE SCALE GENOMIC DNA]</scope>
    <source>
        <strain evidence="2 3">AF2</strain>
    </source>
</reference>
<gene>
    <name evidence="2" type="ORF">GLUCOINTEAF2_0202087</name>
</gene>
<dbReference type="PANTHER" id="PTHR11803">
    <property type="entry name" value="2-IMINOBUTANOATE/2-IMINOPROPANOATE DEAMINASE RIDA"/>
    <property type="match status" value="1"/>
</dbReference>
<dbReference type="SUPFAM" id="SSF55298">
    <property type="entry name" value="YjgF-like"/>
    <property type="match status" value="1"/>
</dbReference>
<proteinExistence type="inferred from homology"/>
<accession>A0A0N1N512</accession>
<dbReference type="Proteomes" id="UP000031553">
    <property type="component" value="Unassembled WGS sequence"/>
</dbReference>
<sequence>MMPRALCPTGLSAPVGPYSHAVLGGEQIHVSGLLALAEDGSLVGANDAEAQARHIFALLSRILEGVGSDLRHVVKLTFFLTDLQDRFALNQVRSEIFGEWRPASTLVQVAGLIGDGTLMEIEAIATLAESPVS</sequence>
<dbReference type="Pfam" id="PF01042">
    <property type="entry name" value="Ribonuc_L-PSP"/>
    <property type="match status" value="1"/>
</dbReference>
<dbReference type="GO" id="GO:0019239">
    <property type="term" value="F:deaminase activity"/>
    <property type="evidence" value="ECO:0007669"/>
    <property type="project" value="TreeGrafter"/>
</dbReference>
<evidence type="ECO:0000313" key="3">
    <source>
        <dbReference type="Proteomes" id="UP000031553"/>
    </source>
</evidence>
<dbReference type="CDD" id="cd00448">
    <property type="entry name" value="YjgF_YER057c_UK114_family"/>
    <property type="match status" value="1"/>
</dbReference>
<name>A0A0N1N512_9PROT</name>